<keyword evidence="2 5" id="KW-0812">Transmembrane</keyword>
<evidence type="ECO:0000313" key="7">
    <source>
        <dbReference type="EMBL" id="PWY83846.1"/>
    </source>
</evidence>
<evidence type="ECO:0000256" key="5">
    <source>
        <dbReference type="SAM" id="Phobius"/>
    </source>
</evidence>
<dbReference type="GO" id="GO:0022857">
    <property type="term" value="F:transmembrane transporter activity"/>
    <property type="evidence" value="ECO:0007669"/>
    <property type="project" value="InterPro"/>
</dbReference>
<dbReference type="Pfam" id="PF07690">
    <property type="entry name" value="MFS_1"/>
    <property type="match status" value="1"/>
</dbReference>
<dbReference type="Proteomes" id="UP000246702">
    <property type="component" value="Unassembled WGS sequence"/>
</dbReference>
<proteinExistence type="predicted"/>
<feature type="transmembrane region" description="Helical" evidence="5">
    <location>
        <begin position="72"/>
        <end position="93"/>
    </location>
</feature>
<feature type="transmembrane region" description="Helical" evidence="5">
    <location>
        <begin position="129"/>
        <end position="148"/>
    </location>
</feature>
<keyword evidence="4 5" id="KW-0472">Membrane</keyword>
<comment type="caution">
    <text evidence="7">The sequence shown here is derived from an EMBL/GenBank/DDBJ whole genome shotgun (WGS) entry which is preliminary data.</text>
</comment>
<accession>A0A317WBG8</accession>
<evidence type="ECO:0000259" key="6">
    <source>
        <dbReference type="PROSITE" id="PS50850"/>
    </source>
</evidence>
<comment type="subcellular location">
    <subcellularLocation>
        <location evidence="1">Membrane</location>
        <topology evidence="1">Multi-pass membrane protein</topology>
    </subcellularLocation>
</comment>
<keyword evidence="8" id="KW-1185">Reference proteome</keyword>
<feature type="transmembrane region" description="Helical" evidence="5">
    <location>
        <begin position="242"/>
        <end position="261"/>
    </location>
</feature>
<dbReference type="PANTHER" id="PTHR23501">
    <property type="entry name" value="MAJOR FACILITATOR SUPERFAMILY"/>
    <property type="match status" value="1"/>
</dbReference>
<dbReference type="AlphaFoldDB" id="A0A317WBG8"/>
<keyword evidence="3 5" id="KW-1133">Transmembrane helix</keyword>
<dbReference type="InterPro" id="IPR020846">
    <property type="entry name" value="MFS_dom"/>
</dbReference>
<evidence type="ECO:0000256" key="2">
    <source>
        <dbReference type="ARBA" id="ARBA00022692"/>
    </source>
</evidence>
<feature type="transmembrane region" description="Helical" evidence="5">
    <location>
        <begin position="160"/>
        <end position="181"/>
    </location>
</feature>
<dbReference type="RefSeq" id="XP_025466314.1">
    <property type="nucleotide sequence ID" value="XM_025608268.1"/>
</dbReference>
<organism evidence="7 8">
    <name type="scientific">Aspergillus sclerotioniger CBS 115572</name>
    <dbReference type="NCBI Taxonomy" id="1450535"/>
    <lineage>
        <taxon>Eukaryota</taxon>
        <taxon>Fungi</taxon>
        <taxon>Dikarya</taxon>
        <taxon>Ascomycota</taxon>
        <taxon>Pezizomycotina</taxon>
        <taxon>Eurotiomycetes</taxon>
        <taxon>Eurotiomycetidae</taxon>
        <taxon>Eurotiales</taxon>
        <taxon>Aspergillaceae</taxon>
        <taxon>Aspergillus</taxon>
        <taxon>Aspergillus subgen. Circumdati</taxon>
    </lineage>
</organism>
<gene>
    <name evidence="7" type="ORF">BO94DRAFT_468661</name>
</gene>
<feature type="domain" description="Major facilitator superfamily (MFS) profile" evidence="6">
    <location>
        <begin position="7"/>
        <end position="468"/>
    </location>
</feature>
<dbReference type="EMBL" id="MSFK01000018">
    <property type="protein sequence ID" value="PWY83846.1"/>
    <property type="molecule type" value="Genomic_DNA"/>
</dbReference>
<sequence>MEAGLVAYFLVWLVYLVQGILSATTTILAPYVTSAFALHALTPTVGILSSVVGGVTSLTLAKVLDVFGRPHGYLFCTLLATIGLLMLTACGSVQAYAAAQVLQTVGNNGIQYILTVFVADTSSLRKRGLIQALVTSPNLIVCWLAGPISATFLNGLGWRWAFGVSSILVPCSALTLFPLLLHNHREARMSPADGPNSRCTGPGPCLHSSRQFDAVGLVLLSAGVALFLLPFNLYALQGLSSVSVLSMLILGTTILITFIVWERYYAIVTFVPYSLLRDPTVVGTCMVSATLFASFGCWNSFFGSYLQVVNGLTVESASYVVQSYVVCSTVGSISAGGLIHATGRFKRVCLYLGIPLGILGSSLMMYACQTDIRAVGPLIFGQILLSLAAGTILVCDEIAILAAAADHNVALCLAVLGVSGNIGGAIGLTVASAIWQAIFPSRLREYLPVKELPALADLYANLSAQLSHPVGSPTRLAIQHAYDDAQLRMLAVGSALWVAGSFGVVLWKDINVFRIGQGKTSVG</sequence>
<feature type="transmembrane region" description="Helical" evidence="5">
    <location>
        <begin position="411"/>
        <end position="438"/>
    </location>
</feature>
<dbReference type="PROSITE" id="PS50850">
    <property type="entry name" value="MFS"/>
    <property type="match status" value="1"/>
</dbReference>
<name>A0A317WBG8_9EURO</name>
<evidence type="ECO:0000313" key="8">
    <source>
        <dbReference type="Proteomes" id="UP000246702"/>
    </source>
</evidence>
<dbReference type="InterPro" id="IPR036259">
    <property type="entry name" value="MFS_trans_sf"/>
</dbReference>
<dbReference type="Gene3D" id="1.20.1250.20">
    <property type="entry name" value="MFS general substrate transporter like domains"/>
    <property type="match status" value="2"/>
</dbReference>
<feature type="transmembrane region" description="Helical" evidence="5">
    <location>
        <begin position="36"/>
        <end position="60"/>
    </location>
</feature>
<feature type="transmembrane region" description="Helical" evidence="5">
    <location>
        <begin position="281"/>
        <end position="301"/>
    </location>
</feature>
<dbReference type="PANTHER" id="PTHR23501:SF55">
    <property type="entry name" value="SIDEROPHORE IRON TRANSPORTER, PUTATIVE (AFU_ORTHOLOGUE AFUA_3G03440)-RELATED"/>
    <property type="match status" value="1"/>
</dbReference>
<dbReference type="GeneID" id="37110411"/>
<dbReference type="GO" id="GO:0005886">
    <property type="term" value="C:plasma membrane"/>
    <property type="evidence" value="ECO:0007669"/>
    <property type="project" value="TreeGrafter"/>
</dbReference>
<dbReference type="OrthoDB" id="4078873at2759"/>
<dbReference type="InterPro" id="IPR011701">
    <property type="entry name" value="MFS"/>
</dbReference>
<evidence type="ECO:0000256" key="1">
    <source>
        <dbReference type="ARBA" id="ARBA00004141"/>
    </source>
</evidence>
<feature type="transmembrane region" description="Helical" evidence="5">
    <location>
        <begin position="6"/>
        <end position="29"/>
    </location>
</feature>
<protein>
    <submittedName>
        <fullName evidence="7">Siderophore iron transporter</fullName>
    </submittedName>
</protein>
<dbReference type="SUPFAM" id="SSF103473">
    <property type="entry name" value="MFS general substrate transporter"/>
    <property type="match status" value="1"/>
</dbReference>
<feature type="transmembrane region" description="Helical" evidence="5">
    <location>
        <begin position="348"/>
        <end position="367"/>
    </location>
</feature>
<feature type="transmembrane region" description="Helical" evidence="5">
    <location>
        <begin position="379"/>
        <end position="404"/>
    </location>
</feature>
<feature type="transmembrane region" description="Helical" evidence="5">
    <location>
        <begin position="489"/>
        <end position="507"/>
    </location>
</feature>
<evidence type="ECO:0000256" key="3">
    <source>
        <dbReference type="ARBA" id="ARBA00022989"/>
    </source>
</evidence>
<feature type="transmembrane region" description="Helical" evidence="5">
    <location>
        <begin position="214"/>
        <end position="236"/>
    </location>
</feature>
<evidence type="ECO:0000256" key="4">
    <source>
        <dbReference type="ARBA" id="ARBA00023136"/>
    </source>
</evidence>
<reference evidence="7 8" key="1">
    <citation type="submission" date="2016-12" db="EMBL/GenBank/DDBJ databases">
        <title>The genomes of Aspergillus section Nigri reveals drivers in fungal speciation.</title>
        <authorList>
            <consortium name="DOE Joint Genome Institute"/>
            <person name="Vesth T.C."/>
            <person name="Nybo J."/>
            <person name="Theobald S."/>
            <person name="Brandl J."/>
            <person name="Frisvad J.C."/>
            <person name="Nielsen K.F."/>
            <person name="Lyhne E.K."/>
            <person name="Kogle M.E."/>
            <person name="Kuo A."/>
            <person name="Riley R."/>
            <person name="Clum A."/>
            <person name="Nolan M."/>
            <person name="Lipzen A."/>
            <person name="Salamov A."/>
            <person name="Henrissat B."/>
            <person name="Wiebenga A."/>
            <person name="De Vries R.P."/>
            <person name="Grigoriev I.V."/>
            <person name="Mortensen U.H."/>
            <person name="Andersen M.R."/>
            <person name="Baker S.E."/>
        </authorList>
    </citation>
    <scope>NUCLEOTIDE SEQUENCE [LARGE SCALE GENOMIC DNA]</scope>
    <source>
        <strain evidence="7 8">CBS 115572</strain>
    </source>
</reference>
<dbReference type="STRING" id="1450535.A0A317WBG8"/>